<reference evidence="2" key="1">
    <citation type="submission" date="2016-12" db="EMBL/GenBank/DDBJ databases">
        <authorList>
            <person name="Brunel B."/>
        </authorList>
    </citation>
    <scope>NUCLEOTIDE SEQUENCE [LARGE SCALE GENOMIC DNA]</scope>
</reference>
<evidence type="ECO:0000313" key="2">
    <source>
        <dbReference type="Proteomes" id="UP000245698"/>
    </source>
</evidence>
<dbReference type="Proteomes" id="UP000245698">
    <property type="component" value="Unassembled WGS sequence"/>
</dbReference>
<dbReference type="AlphaFoldDB" id="A0A2P9APK5"/>
<accession>A0A2P9APK5</accession>
<sequence length="130" mass="14773">MELALISDRENYVPSDHSTPSALPVAMEAYRRPCVGLHSQAPMTNKETSNNYGDIIVTLNDTTRIINCPNNIQWIVQTLSGRRWRSCSFWRRRDALINQLDFEAQADGDYALTPENRKALEALPRIHGCV</sequence>
<name>A0A2P9APK5_9HYPH</name>
<gene>
    <name evidence="1" type="ORF">BQ8482_330191</name>
</gene>
<evidence type="ECO:0000313" key="1">
    <source>
        <dbReference type="EMBL" id="SJM33056.1"/>
    </source>
</evidence>
<keyword evidence="2" id="KW-1185">Reference proteome</keyword>
<proteinExistence type="predicted"/>
<protein>
    <submittedName>
        <fullName evidence="1">Uncharacterized protein</fullName>
    </submittedName>
</protein>
<dbReference type="RefSeq" id="WP_133254823.1">
    <property type="nucleotide sequence ID" value="NZ_FUIG01000041.1"/>
</dbReference>
<organism evidence="1 2">
    <name type="scientific">Mesorhizobium delmotii</name>
    <dbReference type="NCBI Taxonomy" id="1631247"/>
    <lineage>
        <taxon>Bacteria</taxon>
        <taxon>Pseudomonadati</taxon>
        <taxon>Pseudomonadota</taxon>
        <taxon>Alphaproteobacteria</taxon>
        <taxon>Hyphomicrobiales</taxon>
        <taxon>Phyllobacteriaceae</taxon>
        <taxon>Mesorhizobium</taxon>
    </lineage>
</organism>
<dbReference type="EMBL" id="FUIG01000041">
    <property type="protein sequence ID" value="SJM33056.1"/>
    <property type="molecule type" value="Genomic_DNA"/>
</dbReference>